<dbReference type="EMBL" id="JAAYYV010000080">
    <property type="protein sequence ID" value="NLF53378.1"/>
    <property type="molecule type" value="Genomic_DNA"/>
</dbReference>
<dbReference type="Proteomes" id="UP000536534">
    <property type="component" value="Unassembled WGS sequence"/>
</dbReference>
<dbReference type="Pfam" id="PF11749">
    <property type="entry name" value="DUF3305"/>
    <property type="match status" value="1"/>
</dbReference>
<feature type="region of interest" description="Disordered" evidence="1">
    <location>
        <begin position="145"/>
        <end position="164"/>
    </location>
</feature>
<dbReference type="InterPro" id="IPR021736">
    <property type="entry name" value="DUF3305"/>
</dbReference>
<dbReference type="RefSeq" id="WP_068808833.1">
    <property type="nucleotide sequence ID" value="NZ_MBFM01000004.1"/>
</dbReference>
<comment type="caution">
    <text evidence="2">The sequence shown here is derived from an EMBL/GenBank/DDBJ whole genome shotgun (WGS) entry which is preliminary data.</text>
</comment>
<sequence>MKQFPLAVVMERRSLQNRWVDEAWEAVGVVPFFAAEAEPAAGPTSRPSPRRIVAEPERQQWLHPGYVLELFRDEAENYFLNMSAPVPKVFVMWRRDGDEARPHEVSVSYGEAARWLDSGEQVDGVAMPREIADWVGEFVNANYKPAPRKKVRRNDPLGLDRGRR</sequence>
<protein>
    <submittedName>
        <fullName evidence="2">DUF3305 domain-containing protein</fullName>
    </submittedName>
</protein>
<feature type="compositionally biased region" description="Basic and acidic residues" evidence="1">
    <location>
        <begin position="153"/>
        <end position="164"/>
    </location>
</feature>
<dbReference type="AlphaFoldDB" id="A0A7X7LU53"/>
<reference evidence="2 3" key="1">
    <citation type="journal article" date="2020" name="Biotechnol. Biofuels">
        <title>New insights from the biogas microbiome by comprehensive genome-resolved metagenomics of nearly 1600 species originating from multiple anaerobic digesters.</title>
        <authorList>
            <person name="Campanaro S."/>
            <person name="Treu L."/>
            <person name="Rodriguez-R L.M."/>
            <person name="Kovalovszki A."/>
            <person name="Ziels R.M."/>
            <person name="Maus I."/>
            <person name="Zhu X."/>
            <person name="Kougias P.G."/>
            <person name="Basile A."/>
            <person name="Luo G."/>
            <person name="Schluter A."/>
            <person name="Konstantinidis K.T."/>
            <person name="Angelidaki I."/>
        </authorList>
    </citation>
    <scope>NUCLEOTIDE SEQUENCE [LARGE SCALE GENOMIC DNA]</scope>
    <source>
        <strain evidence="2">AS06rmzACSIP_256</strain>
    </source>
</reference>
<evidence type="ECO:0000313" key="3">
    <source>
        <dbReference type="Proteomes" id="UP000536534"/>
    </source>
</evidence>
<proteinExistence type="predicted"/>
<organism evidence="2 3">
    <name type="scientific">Thauera phenolivorans</name>
    <dbReference type="NCBI Taxonomy" id="1792543"/>
    <lineage>
        <taxon>Bacteria</taxon>
        <taxon>Pseudomonadati</taxon>
        <taxon>Pseudomonadota</taxon>
        <taxon>Betaproteobacteria</taxon>
        <taxon>Rhodocyclales</taxon>
        <taxon>Zoogloeaceae</taxon>
        <taxon>Thauera</taxon>
    </lineage>
</organism>
<name>A0A7X7LU53_9RHOO</name>
<accession>A0A7X7LU53</accession>
<evidence type="ECO:0000313" key="2">
    <source>
        <dbReference type="EMBL" id="NLF53378.1"/>
    </source>
</evidence>
<gene>
    <name evidence="2" type="ORF">GX576_03030</name>
</gene>
<evidence type="ECO:0000256" key="1">
    <source>
        <dbReference type="SAM" id="MobiDB-lite"/>
    </source>
</evidence>
<dbReference type="OrthoDB" id="8526034at2"/>